<dbReference type="GeneID" id="80876086"/>
<dbReference type="Pfam" id="PF01465">
    <property type="entry name" value="GRIP"/>
    <property type="match status" value="1"/>
</dbReference>
<feature type="domain" description="GRIP" evidence="3">
    <location>
        <begin position="210"/>
        <end position="258"/>
    </location>
</feature>
<feature type="coiled-coil region" evidence="1">
    <location>
        <begin position="109"/>
        <end position="178"/>
    </location>
</feature>
<feature type="region of interest" description="Disordered" evidence="2">
    <location>
        <begin position="1"/>
        <end position="73"/>
    </location>
</feature>
<proteinExistence type="predicted"/>
<organism evidence="4 5">
    <name type="scientific">Schizosaccharomyces osmophilus</name>
    <dbReference type="NCBI Taxonomy" id="2545709"/>
    <lineage>
        <taxon>Eukaryota</taxon>
        <taxon>Fungi</taxon>
        <taxon>Dikarya</taxon>
        <taxon>Ascomycota</taxon>
        <taxon>Taphrinomycotina</taxon>
        <taxon>Schizosaccharomycetes</taxon>
        <taxon>Schizosaccharomycetales</taxon>
        <taxon>Schizosaccharomycetaceae</taxon>
        <taxon>Schizosaccharomyces</taxon>
    </lineage>
</organism>
<evidence type="ECO:0000313" key="4">
    <source>
        <dbReference type="EMBL" id="WBW73978.1"/>
    </source>
</evidence>
<feature type="compositionally biased region" description="Basic residues" evidence="2">
    <location>
        <begin position="36"/>
        <end position="48"/>
    </location>
</feature>
<dbReference type="AlphaFoldDB" id="A0AAE9WDP0"/>
<dbReference type="EMBL" id="CP115612">
    <property type="protein sequence ID" value="WBW73978.1"/>
    <property type="molecule type" value="Genomic_DNA"/>
</dbReference>
<reference evidence="4 5" key="1">
    <citation type="journal article" date="2023" name="G3 (Bethesda)">
        <title>A high-quality reference genome for the fission yeast Schizosaccharomyces osmophilus.</title>
        <authorList>
            <person name="Jia G.S."/>
            <person name="Zhang W.C."/>
            <person name="Liang Y."/>
            <person name="Liu X.H."/>
            <person name="Rhind N."/>
            <person name="Pidoux A."/>
            <person name="Brysch-Herzberg M."/>
            <person name="Du L.L."/>
        </authorList>
    </citation>
    <scope>NUCLEOTIDE SEQUENCE [LARGE SCALE GENOMIC DNA]</scope>
    <source>
        <strain evidence="4 5">CBS 15793</strain>
    </source>
</reference>
<feature type="compositionally biased region" description="Low complexity" evidence="2">
    <location>
        <begin position="25"/>
        <end position="35"/>
    </location>
</feature>
<keyword evidence="5" id="KW-1185">Reference proteome</keyword>
<dbReference type="PROSITE" id="PS50913">
    <property type="entry name" value="GRIP"/>
    <property type="match status" value="1"/>
</dbReference>
<feature type="compositionally biased region" description="Basic and acidic residues" evidence="2">
    <location>
        <begin position="54"/>
        <end position="71"/>
    </location>
</feature>
<evidence type="ECO:0000259" key="3">
    <source>
        <dbReference type="PROSITE" id="PS50913"/>
    </source>
</evidence>
<dbReference type="RefSeq" id="XP_056038221.1">
    <property type="nucleotide sequence ID" value="XM_056181397.1"/>
</dbReference>
<gene>
    <name evidence="4" type="primary">grp2</name>
    <name evidence="4" type="ORF">SOMG_02605</name>
</gene>
<dbReference type="Proteomes" id="UP001212411">
    <property type="component" value="Chromosome 2"/>
</dbReference>
<name>A0AAE9WDP0_9SCHI</name>
<evidence type="ECO:0000256" key="2">
    <source>
        <dbReference type="SAM" id="MobiDB-lite"/>
    </source>
</evidence>
<dbReference type="KEGG" id="som:SOMG_02605"/>
<protein>
    <submittedName>
        <fullName evidence="4">Golgi GRIP domain protein Grp2</fullName>
    </submittedName>
</protein>
<dbReference type="SMART" id="SM00755">
    <property type="entry name" value="Grip"/>
    <property type="match status" value="1"/>
</dbReference>
<dbReference type="InterPro" id="IPR000237">
    <property type="entry name" value="GRIP_dom"/>
</dbReference>
<accession>A0AAE9WDP0</accession>
<evidence type="ECO:0000313" key="5">
    <source>
        <dbReference type="Proteomes" id="UP001212411"/>
    </source>
</evidence>
<feature type="compositionally biased region" description="Basic and acidic residues" evidence="2">
    <location>
        <begin position="10"/>
        <end position="22"/>
    </location>
</feature>
<sequence>MATSLAVNNDLERENHEKDLKENFTVSTPPSVSSSSKKKKKNKKKKKTVTTEANGEHPENGASADQKKENDSLVSELQLRNRDLVGETDALRSALEETQRNNVEADELKGLMSREMDNLKKEVKDLKDVDDVNSDEKSRIQEENQNLQDMLRNVGNELVDSRDEIKELKQKMKDLERKDETPVQISEVKSNEITPNVHFNANEANISNGLSKDVIDKEYVRNVLIQFLENQEHREQILPILAIALDLDEIHQQILLKCIN</sequence>
<evidence type="ECO:0000256" key="1">
    <source>
        <dbReference type="SAM" id="Coils"/>
    </source>
</evidence>
<keyword evidence="1" id="KW-0175">Coiled coil</keyword>